<gene>
    <name evidence="3" type="ORF">IAA97_02890</name>
</gene>
<reference evidence="3" key="1">
    <citation type="submission" date="2020-10" db="EMBL/GenBank/DDBJ databases">
        <authorList>
            <person name="Gilroy R."/>
        </authorList>
    </citation>
    <scope>NUCLEOTIDE SEQUENCE</scope>
    <source>
        <strain evidence="3">7293</strain>
    </source>
</reference>
<dbReference type="Proteomes" id="UP000823615">
    <property type="component" value="Unassembled WGS sequence"/>
</dbReference>
<evidence type="ECO:0000256" key="2">
    <source>
        <dbReference type="SAM" id="Phobius"/>
    </source>
</evidence>
<dbReference type="SUPFAM" id="SSF48452">
    <property type="entry name" value="TPR-like"/>
    <property type="match status" value="1"/>
</dbReference>
<comment type="caution">
    <text evidence="3">The sequence shown here is derived from an EMBL/GenBank/DDBJ whole genome shotgun (WGS) entry which is preliminary data.</text>
</comment>
<evidence type="ECO:0000313" key="4">
    <source>
        <dbReference type="Proteomes" id="UP000823615"/>
    </source>
</evidence>
<dbReference type="EMBL" id="JADIMT010000038">
    <property type="protein sequence ID" value="MBO8435907.1"/>
    <property type="molecule type" value="Genomic_DNA"/>
</dbReference>
<dbReference type="AlphaFoldDB" id="A0A9D9H5G7"/>
<keyword evidence="2" id="KW-0812">Transmembrane</keyword>
<dbReference type="Gene3D" id="1.25.40.10">
    <property type="entry name" value="Tetratricopeptide repeat domain"/>
    <property type="match status" value="1"/>
</dbReference>
<evidence type="ECO:0000256" key="1">
    <source>
        <dbReference type="SAM" id="MobiDB-lite"/>
    </source>
</evidence>
<protein>
    <recommendedName>
        <fullName evidence="5">Tetratricopeptide repeat protein</fullName>
    </recommendedName>
</protein>
<feature type="region of interest" description="Disordered" evidence="1">
    <location>
        <begin position="327"/>
        <end position="354"/>
    </location>
</feature>
<organism evidence="3 4">
    <name type="scientific">Candidatus Ornithospirochaeta stercoripullorum</name>
    <dbReference type="NCBI Taxonomy" id="2840899"/>
    <lineage>
        <taxon>Bacteria</taxon>
        <taxon>Pseudomonadati</taxon>
        <taxon>Spirochaetota</taxon>
        <taxon>Spirochaetia</taxon>
        <taxon>Spirochaetales</taxon>
        <taxon>Spirochaetaceae</taxon>
        <taxon>Spirochaetaceae incertae sedis</taxon>
        <taxon>Candidatus Ornithospirochaeta</taxon>
    </lineage>
</organism>
<evidence type="ECO:0000313" key="3">
    <source>
        <dbReference type="EMBL" id="MBO8435907.1"/>
    </source>
</evidence>
<proteinExistence type="predicted"/>
<evidence type="ECO:0008006" key="5">
    <source>
        <dbReference type="Google" id="ProtNLM"/>
    </source>
</evidence>
<dbReference type="InterPro" id="IPR011990">
    <property type="entry name" value="TPR-like_helical_dom_sf"/>
</dbReference>
<keyword evidence="2" id="KW-0472">Membrane</keyword>
<feature type="transmembrane region" description="Helical" evidence="2">
    <location>
        <begin position="7"/>
        <end position="23"/>
    </location>
</feature>
<reference evidence="3" key="2">
    <citation type="journal article" date="2021" name="PeerJ">
        <title>Extensive microbial diversity within the chicken gut microbiome revealed by metagenomics and culture.</title>
        <authorList>
            <person name="Gilroy R."/>
            <person name="Ravi A."/>
            <person name="Getino M."/>
            <person name="Pursley I."/>
            <person name="Horton D.L."/>
            <person name="Alikhan N.F."/>
            <person name="Baker D."/>
            <person name="Gharbi K."/>
            <person name="Hall N."/>
            <person name="Watson M."/>
            <person name="Adriaenssens E.M."/>
            <person name="Foster-Nyarko E."/>
            <person name="Jarju S."/>
            <person name="Secka A."/>
            <person name="Antonio M."/>
            <person name="Oren A."/>
            <person name="Chaudhuri R.R."/>
            <person name="La Ragione R."/>
            <person name="Hildebrand F."/>
            <person name="Pallen M.J."/>
        </authorList>
    </citation>
    <scope>NUCLEOTIDE SEQUENCE</scope>
    <source>
        <strain evidence="3">7293</strain>
    </source>
</reference>
<accession>A0A9D9H5G7</accession>
<sequence length="354" mass="39168">MKGKYRYVPGTILLCLALIGFITEQIPGWMSFLLLIASCIQMIYASRGTGIYNKAIKLINKGNMTEGVALMKKALIAGLSDSDAVVAAALVLQNDDAELAKETLERLTKASDGKIAGSALAYLSMYYWMQQDYSQAIALCEKAKANGYSSRNLQVNLLTYYLAAGKTKEFSALVDEIGTSGASSPAIVDFIAVREMLRGGWLQAGTYLQALCNEATPAFPDPYVHFAQVYLHYGDLEKAREALKKAEIKEYAKYSVYKREMVSEMLRIISDSKECVPFTQAANRDNKAIVKIANGQIPAYTPSEEEFLLPVIPGYPAEPDFSATLKQEESLDDEREISTDLTASDEEWLKKHHE</sequence>
<name>A0A9D9H5G7_9SPIO</name>
<keyword evidence="2" id="KW-1133">Transmembrane helix</keyword>